<feature type="compositionally biased region" description="Low complexity" evidence="1">
    <location>
        <begin position="45"/>
        <end position="64"/>
    </location>
</feature>
<accession>A0ABQ7AH35</accession>
<dbReference type="EMBL" id="QGKV02002055">
    <property type="protein sequence ID" value="KAF3496958.1"/>
    <property type="molecule type" value="Genomic_DNA"/>
</dbReference>
<gene>
    <name evidence="2" type="ORF">DY000_02055665</name>
</gene>
<evidence type="ECO:0000313" key="2">
    <source>
        <dbReference type="EMBL" id="KAF3496958.1"/>
    </source>
</evidence>
<evidence type="ECO:0000313" key="3">
    <source>
        <dbReference type="Proteomes" id="UP000266723"/>
    </source>
</evidence>
<reference evidence="2 3" key="1">
    <citation type="journal article" date="2020" name="BMC Genomics">
        <title>Intraspecific diversification of the crop wild relative Brassica cretica Lam. using demographic model selection.</title>
        <authorList>
            <person name="Kioukis A."/>
            <person name="Michalopoulou V.A."/>
            <person name="Briers L."/>
            <person name="Pirintsos S."/>
            <person name="Studholme D.J."/>
            <person name="Pavlidis P."/>
            <person name="Sarris P.F."/>
        </authorList>
    </citation>
    <scope>NUCLEOTIDE SEQUENCE [LARGE SCALE GENOMIC DNA]</scope>
    <source>
        <strain evidence="3">cv. PFS-1207/04</strain>
    </source>
</reference>
<dbReference type="Proteomes" id="UP000266723">
    <property type="component" value="Unassembled WGS sequence"/>
</dbReference>
<protein>
    <submittedName>
        <fullName evidence="2">Uncharacterized protein</fullName>
    </submittedName>
</protein>
<name>A0ABQ7AH35_BRACR</name>
<evidence type="ECO:0000256" key="1">
    <source>
        <dbReference type="SAM" id="MobiDB-lite"/>
    </source>
</evidence>
<proteinExistence type="predicted"/>
<sequence length="71" mass="7564">METPFLLDEGTQLYAARTSSAALHGDKELVVRFFISRVPSVRKSASSSLLTSSMVASTSTSSPSCGETSKY</sequence>
<keyword evidence="3" id="KW-1185">Reference proteome</keyword>
<comment type="caution">
    <text evidence="2">The sequence shown here is derived from an EMBL/GenBank/DDBJ whole genome shotgun (WGS) entry which is preliminary data.</text>
</comment>
<organism evidence="2 3">
    <name type="scientific">Brassica cretica</name>
    <name type="common">Mustard</name>
    <dbReference type="NCBI Taxonomy" id="69181"/>
    <lineage>
        <taxon>Eukaryota</taxon>
        <taxon>Viridiplantae</taxon>
        <taxon>Streptophyta</taxon>
        <taxon>Embryophyta</taxon>
        <taxon>Tracheophyta</taxon>
        <taxon>Spermatophyta</taxon>
        <taxon>Magnoliopsida</taxon>
        <taxon>eudicotyledons</taxon>
        <taxon>Gunneridae</taxon>
        <taxon>Pentapetalae</taxon>
        <taxon>rosids</taxon>
        <taxon>malvids</taxon>
        <taxon>Brassicales</taxon>
        <taxon>Brassicaceae</taxon>
        <taxon>Brassiceae</taxon>
        <taxon>Brassica</taxon>
    </lineage>
</organism>
<feature type="region of interest" description="Disordered" evidence="1">
    <location>
        <begin position="45"/>
        <end position="71"/>
    </location>
</feature>